<sequence length="106" mass="11806">MSNLKDVSVDSYYKVAQASYDPDSRTLHLLMAAGPEYEHGDELKDSIDQALKAGNEFIKEYSPMPQDTKPILVQAEDTNGKPYGHSSNLGSFEYDVDVTNSENENE</sequence>
<dbReference type="EMBL" id="WEZQ01000005">
    <property type="protein sequence ID" value="MYV16652.1"/>
    <property type="molecule type" value="Genomic_DNA"/>
</dbReference>
<gene>
    <name evidence="2" type="ORF">GB993_03875</name>
</gene>
<evidence type="ECO:0000313" key="2">
    <source>
        <dbReference type="EMBL" id="MYV16652.1"/>
    </source>
</evidence>
<comment type="caution">
    <text evidence="2">The sequence shown here is derived from an EMBL/GenBank/DDBJ whole genome shotgun (WGS) entry which is preliminary data.</text>
</comment>
<feature type="region of interest" description="Disordered" evidence="1">
    <location>
        <begin position="76"/>
        <end position="106"/>
    </location>
</feature>
<reference evidence="2 3" key="1">
    <citation type="journal article" date="2019" name="Appl. Environ. Microbiol.">
        <title>Genetic determinants of hydroxycinnamic acid metabolism in heterofermentative lactobacilli.</title>
        <authorList>
            <person name="Gaur G."/>
            <person name="Oh J.H."/>
            <person name="Filannino P."/>
            <person name="Gobbetti M."/>
            <person name="van Pijkeren J.P."/>
            <person name="Ganzle M.G."/>
        </authorList>
    </citation>
    <scope>NUCLEOTIDE SEQUENCE [LARGE SCALE GENOMIC DNA]</scope>
    <source>
        <strain evidence="2 3">C5</strain>
    </source>
</reference>
<evidence type="ECO:0000313" key="3">
    <source>
        <dbReference type="Proteomes" id="UP000449209"/>
    </source>
</evidence>
<organism evidence="2 3">
    <name type="scientific">Furfurilactobacillus milii</name>
    <dbReference type="NCBI Taxonomy" id="2888272"/>
    <lineage>
        <taxon>Bacteria</taxon>
        <taxon>Bacillati</taxon>
        <taxon>Bacillota</taxon>
        <taxon>Bacilli</taxon>
        <taxon>Lactobacillales</taxon>
        <taxon>Lactobacillaceae</taxon>
        <taxon>Furfurilactobacillus</taxon>
    </lineage>
</organism>
<protein>
    <submittedName>
        <fullName evidence="2">Uncharacterized protein</fullName>
    </submittedName>
</protein>
<evidence type="ECO:0000256" key="1">
    <source>
        <dbReference type="SAM" id="MobiDB-lite"/>
    </source>
</evidence>
<dbReference type="AlphaFoldDB" id="A0A6N9I0J8"/>
<name>A0A6N9I0J8_9LACO</name>
<dbReference type="Proteomes" id="UP000449209">
    <property type="component" value="Unassembled WGS sequence"/>
</dbReference>
<proteinExistence type="predicted"/>
<accession>A0A6N9I0J8</accession>